<gene>
    <name evidence="2" type="ORF">NTJ_05222</name>
</gene>
<feature type="compositionally biased region" description="Low complexity" evidence="1">
    <location>
        <begin position="83"/>
        <end position="100"/>
    </location>
</feature>
<reference evidence="2 3" key="1">
    <citation type="submission" date="2023-09" db="EMBL/GenBank/DDBJ databases">
        <title>Nesidiocoris tenuis whole genome shotgun sequence.</title>
        <authorList>
            <person name="Shibata T."/>
            <person name="Shimoda M."/>
            <person name="Kobayashi T."/>
            <person name="Uehara T."/>
        </authorList>
    </citation>
    <scope>NUCLEOTIDE SEQUENCE [LARGE SCALE GENOMIC DNA]</scope>
    <source>
        <strain evidence="2 3">Japan</strain>
    </source>
</reference>
<dbReference type="Proteomes" id="UP001307889">
    <property type="component" value="Chromosome 3"/>
</dbReference>
<proteinExistence type="predicted"/>
<keyword evidence="3" id="KW-1185">Reference proteome</keyword>
<name>A0ABN7AJH8_9HEMI</name>
<feature type="region of interest" description="Disordered" evidence="1">
    <location>
        <begin position="80"/>
        <end position="110"/>
    </location>
</feature>
<sequence length="110" mass="12217">MTNEEEEVVATEMPPFFMSFLRFQLATRRNVSLFSFPLQPREFVDLGRIFYKNLLPAPPPGSNALKPYAPNLLPFGKLTSVPSSESNGTISEESNNTSTSAAMAWESSCH</sequence>
<protein>
    <submittedName>
        <fullName evidence="2">Uncharacterized protein</fullName>
    </submittedName>
</protein>
<organism evidence="2 3">
    <name type="scientific">Nesidiocoris tenuis</name>
    <dbReference type="NCBI Taxonomy" id="355587"/>
    <lineage>
        <taxon>Eukaryota</taxon>
        <taxon>Metazoa</taxon>
        <taxon>Ecdysozoa</taxon>
        <taxon>Arthropoda</taxon>
        <taxon>Hexapoda</taxon>
        <taxon>Insecta</taxon>
        <taxon>Pterygota</taxon>
        <taxon>Neoptera</taxon>
        <taxon>Paraneoptera</taxon>
        <taxon>Hemiptera</taxon>
        <taxon>Heteroptera</taxon>
        <taxon>Panheteroptera</taxon>
        <taxon>Cimicomorpha</taxon>
        <taxon>Miridae</taxon>
        <taxon>Dicyphina</taxon>
        <taxon>Nesidiocoris</taxon>
    </lineage>
</organism>
<evidence type="ECO:0000313" key="2">
    <source>
        <dbReference type="EMBL" id="BES92413.1"/>
    </source>
</evidence>
<evidence type="ECO:0000313" key="3">
    <source>
        <dbReference type="Proteomes" id="UP001307889"/>
    </source>
</evidence>
<evidence type="ECO:0000256" key="1">
    <source>
        <dbReference type="SAM" id="MobiDB-lite"/>
    </source>
</evidence>
<accession>A0ABN7AJH8</accession>
<dbReference type="EMBL" id="AP028911">
    <property type="protein sequence ID" value="BES92413.1"/>
    <property type="molecule type" value="Genomic_DNA"/>
</dbReference>